<gene>
    <name evidence="2" type="ORF">HK23_13210</name>
</gene>
<sequence length="153" mass="16179">MGQVGADNFAEAATLAKAISSVATIGYKLNDAIAAKGAAEARIHFGYSAQDVWAAIVKAGLDPSKYALITKSPVYTVKDVPTGEKLADGTAVTTRTGTQETDEKGDAVYRLMLRYDQIYALLIWYQAQQQSALESRIVALEAKANATTSGSAS</sequence>
<dbReference type="PROSITE" id="PS51688">
    <property type="entry name" value="ICA"/>
    <property type="match status" value="1"/>
</dbReference>
<feature type="domain" description="Peptidase S74" evidence="1">
    <location>
        <begin position="1"/>
        <end position="144"/>
    </location>
</feature>
<comment type="caution">
    <text evidence="2">The sequence shown here is derived from an EMBL/GenBank/DDBJ whole genome shotgun (WGS) entry which is preliminary data.</text>
</comment>
<evidence type="ECO:0000313" key="2">
    <source>
        <dbReference type="EMBL" id="OUJ06913.1"/>
    </source>
</evidence>
<organism evidence="2 3">
    <name type="scientific">Acetobacter malorum</name>
    <dbReference type="NCBI Taxonomy" id="178901"/>
    <lineage>
        <taxon>Bacteria</taxon>
        <taxon>Pseudomonadati</taxon>
        <taxon>Pseudomonadota</taxon>
        <taxon>Alphaproteobacteria</taxon>
        <taxon>Acetobacterales</taxon>
        <taxon>Acetobacteraceae</taxon>
        <taxon>Acetobacter</taxon>
    </lineage>
</organism>
<dbReference type="AlphaFoldDB" id="A0A1Y3G7M7"/>
<evidence type="ECO:0000259" key="1">
    <source>
        <dbReference type="PROSITE" id="PS51688"/>
    </source>
</evidence>
<dbReference type="InterPro" id="IPR036388">
    <property type="entry name" value="WH-like_DNA-bd_sf"/>
</dbReference>
<dbReference type="Gene3D" id="1.10.10.10">
    <property type="entry name" value="Winged helix-like DNA-binding domain superfamily/Winged helix DNA-binding domain"/>
    <property type="match status" value="1"/>
</dbReference>
<reference evidence="3" key="1">
    <citation type="submission" date="2014-06" db="EMBL/GenBank/DDBJ databases">
        <authorList>
            <person name="Winans N.J."/>
            <person name="Newell P.D."/>
            <person name="Douglas A.E."/>
        </authorList>
    </citation>
    <scope>NUCLEOTIDE SEQUENCE [LARGE SCALE GENOMIC DNA]</scope>
    <source>
        <strain evidence="3">DsW_057</strain>
    </source>
</reference>
<name>A0A1Y3G7M7_9PROT</name>
<accession>A0A1Y3G7M7</accession>
<proteinExistence type="predicted"/>
<protein>
    <recommendedName>
        <fullName evidence="1">Peptidase S74 domain-containing protein</fullName>
    </recommendedName>
</protein>
<dbReference type="EMBL" id="JOPG01000007">
    <property type="protein sequence ID" value="OUJ06913.1"/>
    <property type="molecule type" value="Genomic_DNA"/>
</dbReference>
<dbReference type="Proteomes" id="UP000242683">
    <property type="component" value="Unassembled WGS sequence"/>
</dbReference>
<dbReference type="InterPro" id="IPR030392">
    <property type="entry name" value="S74_ICA"/>
</dbReference>
<evidence type="ECO:0000313" key="3">
    <source>
        <dbReference type="Proteomes" id="UP000242683"/>
    </source>
</evidence>